<evidence type="ECO:0000313" key="6">
    <source>
        <dbReference type="EMBL" id="CAH2992074.1"/>
    </source>
</evidence>
<feature type="domain" description="Serpin" evidence="5">
    <location>
        <begin position="25"/>
        <end position="388"/>
    </location>
</feature>
<reference evidence="6" key="1">
    <citation type="submission" date="2021-12" db="EMBL/GenBank/DDBJ databases">
        <authorList>
            <person name="King R."/>
        </authorList>
    </citation>
    <scope>NUCLEOTIDE SEQUENCE</scope>
</reference>
<evidence type="ECO:0000313" key="7">
    <source>
        <dbReference type="Proteomes" id="UP001153292"/>
    </source>
</evidence>
<dbReference type="EMBL" id="OU963902">
    <property type="protein sequence ID" value="CAH2992074.1"/>
    <property type="molecule type" value="Genomic_DNA"/>
</dbReference>
<dbReference type="InterPro" id="IPR036186">
    <property type="entry name" value="Serpin_sf"/>
</dbReference>
<proteinExistence type="inferred from homology"/>
<dbReference type="Gene3D" id="3.30.497.10">
    <property type="entry name" value="Antithrombin, subunit I, domain 2"/>
    <property type="match status" value="1"/>
</dbReference>
<dbReference type="InterPro" id="IPR042178">
    <property type="entry name" value="Serpin_sf_1"/>
</dbReference>
<keyword evidence="3" id="KW-0722">Serine protease inhibitor</keyword>
<organism evidence="6 7">
    <name type="scientific">Chilo suppressalis</name>
    <name type="common">Asiatic rice borer moth</name>
    <dbReference type="NCBI Taxonomy" id="168631"/>
    <lineage>
        <taxon>Eukaryota</taxon>
        <taxon>Metazoa</taxon>
        <taxon>Ecdysozoa</taxon>
        <taxon>Arthropoda</taxon>
        <taxon>Hexapoda</taxon>
        <taxon>Insecta</taxon>
        <taxon>Pterygota</taxon>
        <taxon>Neoptera</taxon>
        <taxon>Endopterygota</taxon>
        <taxon>Lepidoptera</taxon>
        <taxon>Glossata</taxon>
        <taxon>Ditrysia</taxon>
        <taxon>Pyraloidea</taxon>
        <taxon>Crambidae</taxon>
        <taxon>Crambinae</taxon>
        <taxon>Chilo</taxon>
    </lineage>
</organism>
<evidence type="ECO:0000256" key="2">
    <source>
        <dbReference type="ARBA" id="ARBA00022690"/>
    </source>
</evidence>
<evidence type="ECO:0000256" key="1">
    <source>
        <dbReference type="ARBA" id="ARBA00009500"/>
    </source>
</evidence>
<dbReference type="PROSITE" id="PS00284">
    <property type="entry name" value="SERPIN"/>
    <property type="match status" value="1"/>
</dbReference>
<gene>
    <name evidence="6" type="ORF">CHILSU_LOCUS11067</name>
</gene>
<dbReference type="SMART" id="SM00093">
    <property type="entry name" value="SERPIN"/>
    <property type="match status" value="1"/>
</dbReference>
<dbReference type="InterPro" id="IPR023796">
    <property type="entry name" value="Serpin_dom"/>
</dbReference>
<dbReference type="InterPro" id="IPR000215">
    <property type="entry name" value="Serpin_fam"/>
</dbReference>
<name>A0ABN8L8J4_CHISP</name>
<dbReference type="PANTHER" id="PTHR11461">
    <property type="entry name" value="SERINE PROTEASE INHIBITOR, SERPIN"/>
    <property type="match status" value="1"/>
</dbReference>
<keyword evidence="2" id="KW-0646">Protease inhibitor</keyword>
<dbReference type="SUPFAM" id="SSF56574">
    <property type="entry name" value="Serpins"/>
    <property type="match status" value="1"/>
</dbReference>
<dbReference type="Pfam" id="PF00079">
    <property type="entry name" value="Serpin"/>
    <property type="match status" value="1"/>
</dbReference>
<dbReference type="InterPro" id="IPR042185">
    <property type="entry name" value="Serpin_sf_2"/>
</dbReference>
<sequence length="390" mass="43899">MMIDYLINNTNEYSKLYNIAIKNSTRILQEVAKENPGKSVVMSGFSVMAPLAQLGLASVGSSHDEILNVLGLRNENTTKAVFEFANGQLKSRAGIDLKIANSVYIPEGYELNDEFNAVSRDVFHSDVKQVDFTKNNEAASKINTWVEDNTNNRIKNLIDPKSLGSDTKAIIVNAIYFKGGWRLSEKFDPKLTQERDFQISKDKMVKVPTMFMNSMYRFKASEEFDAKFLEIPYEDDFASFIVVLPNQVDGVTALEQKLKQKPDVLTDYIRNLVQTEVDLYLPKFKIETTISLKSVLNKIGVKSLFDPANSKLEKLVKNGNDIYITDAIQKAFIEVNEEGAEAAAASGFFGVGASFFIPDKQTFVADHPFLFFIVDRNRILFNGVYYGEVN</sequence>
<dbReference type="InterPro" id="IPR023795">
    <property type="entry name" value="Serpin_CS"/>
</dbReference>
<evidence type="ECO:0000256" key="3">
    <source>
        <dbReference type="ARBA" id="ARBA00022900"/>
    </source>
</evidence>
<protein>
    <recommendedName>
        <fullName evidence="5">Serpin domain-containing protein</fullName>
    </recommendedName>
</protein>
<keyword evidence="7" id="KW-1185">Reference proteome</keyword>
<dbReference type="CDD" id="cd19579">
    <property type="entry name" value="serpin1K-like"/>
    <property type="match status" value="1"/>
</dbReference>
<dbReference type="Proteomes" id="UP001153292">
    <property type="component" value="Chromosome 9"/>
</dbReference>
<comment type="similarity">
    <text evidence="1 4">Belongs to the serpin family.</text>
</comment>
<evidence type="ECO:0000256" key="4">
    <source>
        <dbReference type="RuleBase" id="RU000411"/>
    </source>
</evidence>
<dbReference type="PANTHER" id="PTHR11461:SF211">
    <property type="entry name" value="GH10112P-RELATED"/>
    <property type="match status" value="1"/>
</dbReference>
<evidence type="ECO:0000259" key="5">
    <source>
        <dbReference type="SMART" id="SM00093"/>
    </source>
</evidence>
<accession>A0ABN8L8J4</accession>
<dbReference type="Gene3D" id="2.30.39.10">
    <property type="entry name" value="Alpha-1-antitrypsin, domain 1"/>
    <property type="match status" value="1"/>
</dbReference>